<feature type="chain" id="PRO_5047421518" evidence="1">
    <location>
        <begin position="22"/>
        <end position="168"/>
    </location>
</feature>
<proteinExistence type="predicted"/>
<keyword evidence="3" id="KW-1185">Reference proteome</keyword>
<dbReference type="RefSeq" id="WP_114958097.1">
    <property type="nucleotide sequence ID" value="NZ_JBHSJF010000006.1"/>
</dbReference>
<organism evidence="2 3">
    <name type="scientific">Flaviflagellibacter deserti</name>
    <dbReference type="NCBI Taxonomy" id="2267266"/>
    <lineage>
        <taxon>Bacteria</taxon>
        <taxon>Pseudomonadati</taxon>
        <taxon>Pseudomonadota</taxon>
        <taxon>Alphaproteobacteria</taxon>
        <taxon>Hyphomicrobiales</taxon>
        <taxon>Flaviflagellibacter</taxon>
    </lineage>
</organism>
<name>A0ABV9Z2T9_9HYPH</name>
<evidence type="ECO:0000313" key="2">
    <source>
        <dbReference type="EMBL" id="MFC5069305.1"/>
    </source>
</evidence>
<accession>A0ABV9Z2T9</accession>
<gene>
    <name evidence="2" type="ORF">ACFPFW_14910</name>
</gene>
<dbReference type="EMBL" id="JBHSJF010000006">
    <property type="protein sequence ID" value="MFC5069305.1"/>
    <property type="molecule type" value="Genomic_DNA"/>
</dbReference>
<sequence length="168" mass="17281">MNVSRLALIAAFVVAAGSAHAQSAEGDFLKRFNGSFAGGGGVRTAADGSPWNVKCKVNGASTDSSVKIDGNCTAAAVVTRRIGADLTVDSSGRYTGTYIGSKIGPAALSGRRQGDTIVLDVTWPKPVNGDTKAKMTISNTGSGFSFAVDDLDKPGGKPVRMSDIRLTR</sequence>
<keyword evidence="1" id="KW-0732">Signal</keyword>
<comment type="caution">
    <text evidence="2">The sequence shown here is derived from an EMBL/GenBank/DDBJ whole genome shotgun (WGS) entry which is preliminary data.</text>
</comment>
<feature type="signal peptide" evidence="1">
    <location>
        <begin position="1"/>
        <end position="21"/>
    </location>
</feature>
<evidence type="ECO:0000256" key="1">
    <source>
        <dbReference type="SAM" id="SignalP"/>
    </source>
</evidence>
<reference evidence="3" key="1">
    <citation type="journal article" date="2019" name="Int. J. Syst. Evol. Microbiol.">
        <title>The Global Catalogue of Microorganisms (GCM) 10K type strain sequencing project: providing services to taxonomists for standard genome sequencing and annotation.</title>
        <authorList>
            <consortium name="The Broad Institute Genomics Platform"/>
            <consortium name="The Broad Institute Genome Sequencing Center for Infectious Disease"/>
            <person name="Wu L."/>
            <person name="Ma J."/>
        </authorList>
    </citation>
    <scope>NUCLEOTIDE SEQUENCE [LARGE SCALE GENOMIC DNA]</scope>
    <source>
        <strain evidence="3">CGMCC 1.16444</strain>
    </source>
</reference>
<dbReference type="Proteomes" id="UP001595796">
    <property type="component" value="Unassembled WGS sequence"/>
</dbReference>
<protein>
    <submittedName>
        <fullName evidence="2">Uncharacterized protein</fullName>
    </submittedName>
</protein>
<evidence type="ECO:0000313" key="3">
    <source>
        <dbReference type="Proteomes" id="UP001595796"/>
    </source>
</evidence>